<name>A0AAW7Y548_9GAMM</name>
<feature type="domain" description="OmpR/PhoB-type" evidence="4">
    <location>
        <begin position="5"/>
        <end position="103"/>
    </location>
</feature>
<dbReference type="InterPro" id="IPR036388">
    <property type="entry name" value="WH-like_DNA-bd_sf"/>
</dbReference>
<dbReference type="Proteomes" id="UP001170624">
    <property type="component" value="Unassembled WGS sequence"/>
</dbReference>
<dbReference type="RefSeq" id="WP_303498548.1">
    <property type="nucleotide sequence ID" value="NZ_JAUOPU010000003.1"/>
</dbReference>
<keyword evidence="3" id="KW-1133">Transmembrane helix</keyword>
<sequence>MDSISIINESNSIELCADPYQIIINDEYKITLTIIEGKLLELLLNHKNVTRQLCVEQLWEGRVISDPDKSLTQVVSTLRKKFDKVGITKLIVTTPRVGYRISKQWKHVVNPTDILTAKTDDNNKVNDKKCRSLLLKDKITLQVFMFFLICLQSMVFFQYFHKSGSNTSSYSLTYLNEEVNSDYRTSRWGSDFFNKTSNKLSFSINNYRVYLSCQGNNKRINTTYSINAFIDNLRNNNNLIDFCSYGS</sequence>
<keyword evidence="3" id="KW-0812">Transmembrane</keyword>
<dbReference type="GO" id="GO:0000160">
    <property type="term" value="P:phosphorelay signal transduction system"/>
    <property type="evidence" value="ECO:0007669"/>
    <property type="project" value="InterPro"/>
</dbReference>
<dbReference type="GO" id="GO:0006355">
    <property type="term" value="P:regulation of DNA-templated transcription"/>
    <property type="evidence" value="ECO:0007669"/>
    <property type="project" value="InterPro"/>
</dbReference>
<evidence type="ECO:0000259" key="4">
    <source>
        <dbReference type="PROSITE" id="PS51755"/>
    </source>
</evidence>
<dbReference type="PROSITE" id="PS51755">
    <property type="entry name" value="OMPR_PHOB"/>
    <property type="match status" value="1"/>
</dbReference>
<evidence type="ECO:0000256" key="2">
    <source>
        <dbReference type="PROSITE-ProRule" id="PRU01091"/>
    </source>
</evidence>
<protein>
    <submittedName>
        <fullName evidence="5">Helix-turn-helix domain-containing protein</fullName>
    </submittedName>
</protein>
<evidence type="ECO:0000313" key="6">
    <source>
        <dbReference type="Proteomes" id="UP001170624"/>
    </source>
</evidence>
<evidence type="ECO:0000256" key="3">
    <source>
        <dbReference type="SAM" id="Phobius"/>
    </source>
</evidence>
<dbReference type="InterPro" id="IPR016032">
    <property type="entry name" value="Sig_transdc_resp-reg_C-effctor"/>
</dbReference>
<dbReference type="InterPro" id="IPR001867">
    <property type="entry name" value="OmpR/PhoB-type_DNA-bd"/>
</dbReference>
<keyword evidence="1 2" id="KW-0238">DNA-binding</keyword>
<gene>
    <name evidence="5" type="ORF">Q4568_04860</name>
</gene>
<feature type="DNA-binding region" description="OmpR/PhoB-type" evidence="2">
    <location>
        <begin position="5"/>
        <end position="103"/>
    </location>
</feature>
<comment type="caution">
    <text evidence="5">The sequence shown here is derived from an EMBL/GenBank/DDBJ whole genome shotgun (WGS) entry which is preliminary data.</text>
</comment>
<dbReference type="Pfam" id="PF00486">
    <property type="entry name" value="Trans_reg_C"/>
    <property type="match status" value="1"/>
</dbReference>
<dbReference type="SUPFAM" id="SSF46894">
    <property type="entry name" value="C-terminal effector domain of the bipartite response regulators"/>
    <property type="match status" value="1"/>
</dbReference>
<dbReference type="CDD" id="cd00383">
    <property type="entry name" value="trans_reg_C"/>
    <property type="match status" value="1"/>
</dbReference>
<feature type="transmembrane region" description="Helical" evidence="3">
    <location>
        <begin position="139"/>
        <end position="160"/>
    </location>
</feature>
<evidence type="ECO:0000256" key="1">
    <source>
        <dbReference type="ARBA" id="ARBA00023125"/>
    </source>
</evidence>
<dbReference type="EMBL" id="JAUOPU010000003">
    <property type="protein sequence ID" value="MDO6541849.1"/>
    <property type="molecule type" value="Genomic_DNA"/>
</dbReference>
<dbReference type="Gene3D" id="1.10.10.10">
    <property type="entry name" value="Winged helix-like DNA-binding domain superfamily/Winged helix DNA-binding domain"/>
    <property type="match status" value="1"/>
</dbReference>
<evidence type="ECO:0000313" key="5">
    <source>
        <dbReference type="EMBL" id="MDO6541849.1"/>
    </source>
</evidence>
<proteinExistence type="predicted"/>
<reference evidence="5" key="1">
    <citation type="submission" date="2023-07" db="EMBL/GenBank/DDBJ databases">
        <title>Genome content predicts the carbon catabolic preferences of heterotrophic bacteria.</title>
        <authorList>
            <person name="Gralka M."/>
        </authorList>
    </citation>
    <scope>NUCLEOTIDE SEQUENCE</scope>
    <source>
        <strain evidence="5">G2M05</strain>
    </source>
</reference>
<dbReference type="GO" id="GO:0003677">
    <property type="term" value="F:DNA binding"/>
    <property type="evidence" value="ECO:0007669"/>
    <property type="project" value="UniProtKB-UniRule"/>
</dbReference>
<accession>A0AAW7Y548</accession>
<keyword evidence="3" id="KW-0472">Membrane</keyword>
<dbReference type="AlphaFoldDB" id="A0AAW7Y548"/>
<dbReference type="SMART" id="SM00862">
    <property type="entry name" value="Trans_reg_C"/>
    <property type="match status" value="1"/>
</dbReference>
<organism evidence="5 6">
    <name type="scientific">Photobacterium sanguinicancri</name>
    <dbReference type="NCBI Taxonomy" id="875932"/>
    <lineage>
        <taxon>Bacteria</taxon>
        <taxon>Pseudomonadati</taxon>
        <taxon>Pseudomonadota</taxon>
        <taxon>Gammaproteobacteria</taxon>
        <taxon>Vibrionales</taxon>
        <taxon>Vibrionaceae</taxon>
        <taxon>Photobacterium</taxon>
    </lineage>
</organism>